<feature type="region of interest" description="Disordered" evidence="1">
    <location>
        <begin position="75"/>
        <end position="96"/>
    </location>
</feature>
<protein>
    <submittedName>
        <fullName evidence="2">Uncharacterized protein</fullName>
    </submittedName>
</protein>
<evidence type="ECO:0000313" key="3">
    <source>
        <dbReference type="Proteomes" id="UP000765509"/>
    </source>
</evidence>
<evidence type="ECO:0000256" key="1">
    <source>
        <dbReference type="SAM" id="MobiDB-lite"/>
    </source>
</evidence>
<proteinExistence type="predicted"/>
<feature type="compositionally biased region" description="Basic and acidic residues" evidence="1">
    <location>
        <begin position="84"/>
        <end position="96"/>
    </location>
</feature>
<dbReference type="AlphaFoldDB" id="A0A9Q3EDW1"/>
<keyword evidence="3" id="KW-1185">Reference proteome</keyword>
<dbReference type="Proteomes" id="UP000765509">
    <property type="component" value="Unassembled WGS sequence"/>
</dbReference>
<dbReference type="EMBL" id="AVOT02028528">
    <property type="protein sequence ID" value="MBW0521040.1"/>
    <property type="molecule type" value="Genomic_DNA"/>
</dbReference>
<feature type="region of interest" description="Disordered" evidence="1">
    <location>
        <begin position="1"/>
        <end position="45"/>
    </location>
</feature>
<feature type="compositionally biased region" description="Polar residues" evidence="1">
    <location>
        <begin position="1"/>
        <end position="14"/>
    </location>
</feature>
<accession>A0A9Q3EDW1</accession>
<evidence type="ECO:0000313" key="2">
    <source>
        <dbReference type="EMBL" id="MBW0521040.1"/>
    </source>
</evidence>
<gene>
    <name evidence="2" type="ORF">O181_060755</name>
</gene>
<organism evidence="2 3">
    <name type="scientific">Austropuccinia psidii MF-1</name>
    <dbReference type="NCBI Taxonomy" id="1389203"/>
    <lineage>
        <taxon>Eukaryota</taxon>
        <taxon>Fungi</taxon>
        <taxon>Dikarya</taxon>
        <taxon>Basidiomycota</taxon>
        <taxon>Pucciniomycotina</taxon>
        <taxon>Pucciniomycetes</taxon>
        <taxon>Pucciniales</taxon>
        <taxon>Sphaerophragmiaceae</taxon>
        <taxon>Austropuccinia</taxon>
    </lineage>
</organism>
<sequence>MEHYRTSTSSQSLEKTFDTLIESPEAEINATPAFRSEQLPTGGSRDIPVSVQELVYGRKAAGVGNSSQLVYRDNELLPSSEKSLGPRKDTRTSEGLETHVLQGTGPKEMEPAFNFKEITRLEELPTFSSEGEYNHMEFMKPIDILTEDINIPYE</sequence>
<name>A0A9Q3EDW1_9BASI</name>
<comment type="caution">
    <text evidence="2">The sequence shown here is derived from an EMBL/GenBank/DDBJ whole genome shotgun (WGS) entry which is preliminary data.</text>
</comment>
<reference evidence="2" key="1">
    <citation type="submission" date="2021-03" db="EMBL/GenBank/DDBJ databases">
        <title>Draft genome sequence of rust myrtle Austropuccinia psidii MF-1, a brazilian biotype.</title>
        <authorList>
            <person name="Quecine M.C."/>
            <person name="Pachon D.M.R."/>
            <person name="Bonatelli M.L."/>
            <person name="Correr F.H."/>
            <person name="Franceschini L.M."/>
            <person name="Leite T.F."/>
            <person name="Margarido G.R.A."/>
            <person name="Almeida C.A."/>
            <person name="Ferrarezi J.A."/>
            <person name="Labate C.A."/>
        </authorList>
    </citation>
    <scope>NUCLEOTIDE SEQUENCE</scope>
    <source>
        <strain evidence="2">MF-1</strain>
    </source>
</reference>